<dbReference type="RefSeq" id="WP_324668849.1">
    <property type="nucleotide sequence ID" value="NZ_CP141614.1"/>
</dbReference>
<dbReference type="Gene3D" id="2.60.120.10">
    <property type="entry name" value="Jelly Rolls"/>
    <property type="match status" value="1"/>
</dbReference>
<organism evidence="1 2">
    <name type="scientific">Geochorda subterranea</name>
    <dbReference type="NCBI Taxonomy" id="3109564"/>
    <lineage>
        <taxon>Bacteria</taxon>
        <taxon>Bacillati</taxon>
        <taxon>Bacillota</taxon>
        <taxon>Limnochordia</taxon>
        <taxon>Limnochordales</taxon>
        <taxon>Geochordaceae</taxon>
        <taxon>Geochorda</taxon>
    </lineage>
</organism>
<evidence type="ECO:0000313" key="2">
    <source>
        <dbReference type="Proteomes" id="UP001333102"/>
    </source>
</evidence>
<gene>
    <name evidence="1" type="ORF">VLY81_13980</name>
</gene>
<dbReference type="Proteomes" id="UP001333102">
    <property type="component" value="Chromosome"/>
</dbReference>
<accession>A0ABZ1BNY2</accession>
<evidence type="ECO:0000313" key="1">
    <source>
        <dbReference type="EMBL" id="WRP14507.1"/>
    </source>
</evidence>
<dbReference type="EMBL" id="CP141614">
    <property type="protein sequence ID" value="WRP14507.1"/>
    <property type="molecule type" value="Genomic_DNA"/>
</dbReference>
<sequence length="381" mass="42293">MYTGRDIIANNSRFAPGYQDHRGYVPVEWWIMSMTPAGNDLSEPGEGVTRLVLDDGDPVPLDEAAAAAGDVLFGEYLARWPLTKVLDIGGEPVVPGFGASPGAGAGQGVQAEVEPEVPPIPFHVHSGEVVDGRIRPPGKLEAYFFLPVDVPPYHRDLGRVISRLGLKPGTTRESVLAALRQFGSSDAMYALGVPYEVRPYEGWTIPPGTLHAPGPWPTFEIQLPQDDFNFAAWRLGVRLSGAELDELRQRMMLRGLRDEEEFLRQAVDWETSVDPRFEERLHRKAQVLESGPWGRRLRIFFDRFYGEGLEIEPHRRYVRPADPRPWAGIVWSGEGQLNGCRIGVRGTDAGSEFLVTPGHEAVLENDGEVTLRVYTVFPFAA</sequence>
<keyword evidence="2" id="KW-1185">Reference proteome</keyword>
<dbReference type="InterPro" id="IPR014710">
    <property type="entry name" value="RmlC-like_jellyroll"/>
</dbReference>
<name>A0ABZ1BNY2_9FIRM</name>
<dbReference type="SUPFAM" id="SSF51182">
    <property type="entry name" value="RmlC-like cupins"/>
    <property type="match status" value="1"/>
</dbReference>
<reference evidence="2" key="1">
    <citation type="submission" date="2023-12" db="EMBL/GenBank/DDBJ databases">
        <title>Novel isolates from deep terrestrial aquifers shed light on the physiology and ecology of the class Limnochordia.</title>
        <authorList>
            <person name="Karnachuk O.V."/>
            <person name="Lukina A.P."/>
            <person name="Avakyan M.R."/>
            <person name="Kadnikov V."/>
            <person name="Begmatov S."/>
            <person name="Beletsky A.V."/>
            <person name="Mardanov A.V."/>
            <person name="Ravin N.V."/>
        </authorList>
    </citation>
    <scope>NUCLEOTIDE SEQUENCE [LARGE SCALE GENOMIC DNA]</scope>
    <source>
        <strain evidence="2">LN</strain>
    </source>
</reference>
<protein>
    <submittedName>
        <fullName evidence="1">Uncharacterized protein</fullName>
    </submittedName>
</protein>
<proteinExistence type="predicted"/>
<dbReference type="InterPro" id="IPR011051">
    <property type="entry name" value="RmlC_Cupin_sf"/>
</dbReference>